<name>D6X343_TRICA</name>
<dbReference type="InParanoid" id="D6X343"/>
<dbReference type="GO" id="GO:0006401">
    <property type="term" value="P:RNA catabolic process"/>
    <property type="evidence" value="ECO:0000318"/>
    <property type="project" value="GO_Central"/>
</dbReference>
<evidence type="ECO:0000256" key="14">
    <source>
        <dbReference type="ARBA" id="ARBA00051280"/>
    </source>
</evidence>
<evidence type="ECO:0000313" key="19">
    <source>
        <dbReference type="EMBL" id="EFA09803.1"/>
    </source>
</evidence>
<dbReference type="AlphaFoldDB" id="D6X343"/>
<gene>
    <name evidence="19" type="primary">AUGUSTUS-3.0.2_11946</name>
    <name evidence="19" type="ORF">TcasGA2_TC011946</name>
</gene>
<keyword evidence="5" id="KW-0964">Secreted</keyword>
<keyword evidence="7" id="KW-0255">Endonuclease</keyword>
<dbReference type="KEGG" id="tca:657855"/>
<comment type="catalytic activity">
    <reaction evidence="15">
        <text>an adenylyl-uridine-RNA = a 3'-end 2',3'-cyclophospho-AMP-RNA + a 5'-end dephospho-uridine-RNA</text>
        <dbReference type="Rhea" id="RHEA:81383"/>
        <dbReference type="Rhea" id="RHEA-COMP:17356"/>
        <dbReference type="Rhea" id="RHEA-COMP:19675"/>
        <dbReference type="Rhea" id="RHEA-COMP:19676"/>
        <dbReference type="ChEBI" id="CHEBI:173224"/>
        <dbReference type="ChEBI" id="CHEBI:231879"/>
        <dbReference type="ChEBI" id="CHEBI:231881"/>
    </reaction>
    <physiologicalReaction direction="left-to-right" evidence="15">
        <dbReference type="Rhea" id="RHEA:81384"/>
    </physiologicalReaction>
</comment>
<evidence type="ECO:0000256" key="18">
    <source>
        <dbReference type="SAM" id="SignalP"/>
    </source>
</evidence>
<reference evidence="19 20" key="1">
    <citation type="journal article" date="2008" name="Nature">
        <title>The genome of the model beetle and pest Tribolium castaneum.</title>
        <authorList>
            <consortium name="Tribolium Genome Sequencing Consortium"/>
            <person name="Richards S."/>
            <person name="Gibbs R.A."/>
            <person name="Weinstock G.M."/>
            <person name="Brown S.J."/>
            <person name="Denell R."/>
            <person name="Beeman R.W."/>
            <person name="Gibbs R."/>
            <person name="Beeman R.W."/>
            <person name="Brown S.J."/>
            <person name="Bucher G."/>
            <person name="Friedrich M."/>
            <person name="Grimmelikhuijzen C.J."/>
            <person name="Klingler M."/>
            <person name="Lorenzen M."/>
            <person name="Richards S."/>
            <person name="Roth S."/>
            <person name="Schroder R."/>
            <person name="Tautz D."/>
            <person name="Zdobnov E.M."/>
            <person name="Muzny D."/>
            <person name="Gibbs R.A."/>
            <person name="Weinstock G.M."/>
            <person name="Attaway T."/>
            <person name="Bell S."/>
            <person name="Buhay C.J."/>
            <person name="Chandrabose M.N."/>
            <person name="Chavez D."/>
            <person name="Clerk-Blankenburg K.P."/>
            <person name="Cree A."/>
            <person name="Dao M."/>
            <person name="Davis C."/>
            <person name="Chacko J."/>
            <person name="Dinh H."/>
            <person name="Dugan-Rocha S."/>
            <person name="Fowler G."/>
            <person name="Garner T.T."/>
            <person name="Garnes J."/>
            <person name="Gnirke A."/>
            <person name="Hawes A."/>
            <person name="Hernandez J."/>
            <person name="Hines S."/>
            <person name="Holder M."/>
            <person name="Hume J."/>
            <person name="Jhangiani S.N."/>
            <person name="Joshi V."/>
            <person name="Khan Z.M."/>
            <person name="Jackson L."/>
            <person name="Kovar C."/>
            <person name="Kowis A."/>
            <person name="Lee S."/>
            <person name="Lewis L.R."/>
            <person name="Margolis J."/>
            <person name="Morgan M."/>
            <person name="Nazareth L.V."/>
            <person name="Nguyen N."/>
            <person name="Okwuonu G."/>
            <person name="Parker D."/>
            <person name="Richards S."/>
            <person name="Ruiz S.J."/>
            <person name="Santibanez J."/>
            <person name="Savard J."/>
            <person name="Scherer S.E."/>
            <person name="Schneider B."/>
            <person name="Sodergren E."/>
            <person name="Tautz D."/>
            <person name="Vattahil S."/>
            <person name="Villasana D."/>
            <person name="White C.S."/>
            <person name="Wright R."/>
            <person name="Park Y."/>
            <person name="Beeman R.W."/>
            <person name="Lord J."/>
            <person name="Oppert B."/>
            <person name="Lorenzen M."/>
            <person name="Brown S."/>
            <person name="Wang L."/>
            <person name="Savard J."/>
            <person name="Tautz D."/>
            <person name="Richards S."/>
            <person name="Weinstock G."/>
            <person name="Gibbs R.A."/>
            <person name="Liu Y."/>
            <person name="Worley K."/>
            <person name="Weinstock G."/>
            <person name="Elsik C.G."/>
            <person name="Reese J.T."/>
            <person name="Elhaik E."/>
            <person name="Landan G."/>
            <person name="Graur D."/>
            <person name="Arensburger P."/>
            <person name="Atkinson P."/>
            <person name="Beeman R.W."/>
            <person name="Beidler J."/>
            <person name="Brown S.J."/>
            <person name="Demuth J.P."/>
            <person name="Drury D.W."/>
            <person name="Du Y.Z."/>
            <person name="Fujiwara H."/>
            <person name="Lorenzen M."/>
            <person name="Maselli V."/>
            <person name="Osanai M."/>
            <person name="Park Y."/>
            <person name="Robertson H.M."/>
            <person name="Tu Z."/>
            <person name="Wang J.J."/>
            <person name="Wang S."/>
            <person name="Richards S."/>
            <person name="Song H."/>
            <person name="Zhang L."/>
            <person name="Sodergren E."/>
            <person name="Werner D."/>
            <person name="Stanke M."/>
            <person name="Morgenstern B."/>
            <person name="Solovyev V."/>
            <person name="Kosarev P."/>
            <person name="Brown G."/>
            <person name="Chen H.C."/>
            <person name="Ermolaeva O."/>
            <person name="Hlavina W."/>
            <person name="Kapustin Y."/>
            <person name="Kiryutin B."/>
            <person name="Kitts P."/>
            <person name="Maglott D."/>
            <person name="Pruitt K."/>
            <person name="Sapojnikov V."/>
            <person name="Souvorov A."/>
            <person name="Mackey A.J."/>
            <person name="Waterhouse R.M."/>
            <person name="Wyder S."/>
            <person name="Zdobnov E.M."/>
            <person name="Zdobnov E.M."/>
            <person name="Wyder S."/>
            <person name="Kriventseva E.V."/>
            <person name="Kadowaki T."/>
            <person name="Bork P."/>
            <person name="Aranda M."/>
            <person name="Bao R."/>
            <person name="Beermann A."/>
            <person name="Berns N."/>
            <person name="Bolognesi R."/>
            <person name="Bonneton F."/>
            <person name="Bopp D."/>
            <person name="Brown S.J."/>
            <person name="Bucher G."/>
            <person name="Butts T."/>
            <person name="Chaumot A."/>
            <person name="Denell R.E."/>
            <person name="Ferrier D.E."/>
            <person name="Friedrich M."/>
            <person name="Gordon C.M."/>
            <person name="Jindra M."/>
            <person name="Klingler M."/>
            <person name="Lan Q."/>
            <person name="Lattorff H.M."/>
            <person name="Laudet V."/>
            <person name="von Levetsow C."/>
            <person name="Liu Z."/>
            <person name="Lutz R."/>
            <person name="Lynch J.A."/>
            <person name="da Fonseca R.N."/>
            <person name="Posnien N."/>
            <person name="Reuter R."/>
            <person name="Roth S."/>
            <person name="Savard J."/>
            <person name="Schinko J.B."/>
            <person name="Schmitt C."/>
            <person name="Schoppmeier M."/>
            <person name="Schroder R."/>
            <person name="Shippy T.D."/>
            <person name="Simonnet F."/>
            <person name="Marques-Souza H."/>
            <person name="Tautz D."/>
            <person name="Tomoyasu Y."/>
            <person name="Trauner J."/>
            <person name="Van der Zee M."/>
            <person name="Vervoort M."/>
            <person name="Wittkopp N."/>
            <person name="Wimmer E.A."/>
            <person name="Yang X."/>
            <person name="Jones A.K."/>
            <person name="Sattelle D.B."/>
            <person name="Ebert P.R."/>
            <person name="Nelson D."/>
            <person name="Scott J.G."/>
            <person name="Beeman R.W."/>
            <person name="Muthukrishnan S."/>
            <person name="Kramer K.J."/>
            <person name="Arakane Y."/>
            <person name="Beeman R.W."/>
            <person name="Zhu Q."/>
            <person name="Hogenkamp D."/>
            <person name="Dixit R."/>
            <person name="Oppert B."/>
            <person name="Jiang H."/>
            <person name="Zou Z."/>
            <person name="Marshall J."/>
            <person name="Elpidina E."/>
            <person name="Vinokurov K."/>
            <person name="Oppert C."/>
            <person name="Zou Z."/>
            <person name="Evans J."/>
            <person name="Lu Z."/>
            <person name="Zhao P."/>
            <person name="Sumathipala N."/>
            <person name="Altincicek B."/>
            <person name="Vilcinskas A."/>
            <person name="Williams M."/>
            <person name="Hultmark D."/>
            <person name="Hetru C."/>
            <person name="Jiang H."/>
            <person name="Grimmelikhuijzen C.J."/>
            <person name="Hauser F."/>
            <person name="Cazzamali G."/>
            <person name="Williamson M."/>
            <person name="Park Y."/>
            <person name="Li B."/>
            <person name="Tanaka Y."/>
            <person name="Predel R."/>
            <person name="Neupert S."/>
            <person name="Schachtner J."/>
            <person name="Verleyen P."/>
            <person name="Raible F."/>
            <person name="Bork P."/>
            <person name="Friedrich M."/>
            <person name="Walden K.K."/>
            <person name="Robertson H.M."/>
            <person name="Angeli S."/>
            <person name="Foret S."/>
            <person name="Bucher G."/>
            <person name="Schuetz S."/>
            <person name="Maleszka R."/>
            <person name="Wimmer E.A."/>
            <person name="Beeman R.W."/>
            <person name="Lorenzen M."/>
            <person name="Tomoyasu Y."/>
            <person name="Miller S.C."/>
            <person name="Grossmann D."/>
            <person name="Bucher G."/>
        </authorList>
    </citation>
    <scope>NUCLEOTIDE SEQUENCE [LARGE SCALE GENOMIC DNA]</scope>
    <source>
        <strain evidence="19 20">Georgia GA2</strain>
    </source>
</reference>
<evidence type="ECO:0000256" key="1">
    <source>
        <dbReference type="ARBA" id="ARBA00004319"/>
    </source>
</evidence>
<evidence type="ECO:0000256" key="9">
    <source>
        <dbReference type="ARBA" id="ARBA00022824"/>
    </source>
</evidence>
<dbReference type="InterPro" id="IPR018188">
    <property type="entry name" value="RNase_T2_His_AS_1"/>
</dbReference>
<feature type="active site" evidence="16">
    <location>
        <position position="75"/>
    </location>
</feature>
<keyword evidence="20" id="KW-1185">Reference proteome</keyword>
<dbReference type="FunCoup" id="D6X343">
    <property type="interactions" value="86"/>
</dbReference>
<feature type="chain" id="PRO_5003090257" evidence="18">
    <location>
        <begin position="19"/>
        <end position="300"/>
    </location>
</feature>
<evidence type="ECO:0000256" key="10">
    <source>
        <dbReference type="ARBA" id="ARBA00023157"/>
    </source>
</evidence>
<dbReference type="eggNOG" id="KOG1642">
    <property type="taxonomic scope" value="Eukaryota"/>
</dbReference>
<keyword evidence="6" id="KW-0540">Nuclease</keyword>
<evidence type="ECO:0000256" key="6">
    <source>
        <dbReference type="ARBA" id="ARBA00022722"/>
    </source>
</evidence>
<proteinExistence type="inferred from homology"/>
<keyword evidence="11" id="KW-0325">Glycoprotein</keyword>
<feature type="signal peptide" evidence="18">
    <location>
        <begin position="1"/>
        <end position="18"/>
    </location>
</feature>
<keyword evidence="9" id="KW-0256">Endoplasmic reticulum</keyword>
<dbReference type="FunFam" id="3.90.730.10:FF:000001">
    <property type="entry name" value="Ribonuclease T2"/>
    <property type="match status" value="1"/>
</dbReference>
<dbReference type="PROSITE" id="PS00530">
    <property type="entry name" value="RNASE_T2_1"/>
    <property type="match status" value="1"/>
</dbReference>
<keyword evidence="8" id="KW-0378">Hydrolase</keyword>
<evidence type="ECO:0000256" key="5">
    <source>
        <dbReference type="ARBA" id="ARBA00022525"/>
    </source>
</evidence>
<dbReference type="GO" id="GO:0033897">
    <property type="term" value="F:ribonuclease T2 activity"/>
    <property type="evidence" value="ECO:0007669"/>
    <property type="project" value="InterPro"/>
</dbReference>
<feature type="active site" evidence="16">
    <location>
        <position position="128"/>
    </location>
</feature>
<dbReference type="EMBL" id="KQ971372">
    <property type="protein sequence ID" value="EFA09803.1"/>
    <property type="molecule type" value="Genomic_DNA"/>
</dbReference>
<keyword evidence="18" id="KW-0732">Signal</keyword>
<dbReference type="InterPro" id="IPR033697">
    <property type="entry name" value="Ribonuclease_T2_eukaryotic"/>
</dbReference>
<dbReference type="Pfam" id="PF00445">
    <property type="entry name" value="Ribonuclease_T2"/>
    <property type="match status" value="1"/>
</dbReference>
<dbReference type="PROSITE" id="PS00531">
    <property type="entry name" value="RNASE_T2_2"/>
    <property type="match status" value="1"/>
</dbReference>
<keyword evidence="13" id="KW-0456">Lyase</keyword>
<dbReference type="SUPFAM" id="SSF55895">
    <property type="entry name" value="Ribonuclease Rh-like"/>
    <property type="match status" value="1"/>
</dbReference>
<evidence type="ECO:0000256" key="2">
    <source>
        <dbReference type="ARBA" id="ARBA00004371"/>
    </source>
</evidence>
<evidence type="ECO:0000256" key="17">
    <source>
        <dbReference type="RuleBase" id="RU004328"/>
    </source>
</evidence>
<reference evidence="19 20" key="2">
    <citation type="journal article" date="2010" name="Nucleic Acids Res.">
        <title>BeetleBase in 2010: revisions to provide comprehensive genomic information for Tribolium castaneum.</title>
        <authorList>
            <person name="Kim H.S."/>
            <person name="Murphy T."/>
            <person name="Xia J."/>
            <person name="Caragea D."/>
            <person name="Park Y."/>
            <person name="Beeman R.W."/>
            <person name="Lorenzen M.D."/>
            <person name="Butcher S."/>
            <person name="Manak J.R."/>
            <person name="Brown S.J."/>
        </authorList>
    </citation>
    <scope>GENOME REANNOTATION</scope>
    <source>
        <strain evidence="19 20">Georgia GA2</strain>
    </source>
</reference>
<dbReference type="PANTHER" id="PTHR11240">
    <property type="entry name" value="RIBONUCLEASE T2"/>
    <property type="match status" value="1"/>
</dbReference>
<dbReference type="Gene3D" id="3.90.730.10">
    <property type="entry name" value="Ribonuclease T2-like"/>
    <property type="match status" value="1"/>
</dbReference>
<keyword evidence="12" id="KW-0458">Lysosome</keyword>
<evidence type="ECO:0000256" key="8">
    <source>
        <dbReference type="ARBA" id="ARBA00022801"/>
    </source>
</evidence>
<evidence type="ECO:0000256" key="12">
    <source>
        <dbReference type="ARBA" id="ARBA00023228"/>
    </source>
</evidence>
<dbReference type="InterPro" id="IPR036430">
    <property type="entry name" value="RNase_T2-like_sf"/>
</dbReference>
<dbReference type="PhylomeDB" id="D6X343"/>
<dbReference type="OrthoDB" id="435754at2759"/>
<comment type="subcellular location">
    <subcellularLocation>
        <location evidence="1">Endoplasmic reticulum lumen</location>
    </subcellularLocation>
    <subcellularLocation>
        <location evidence="2">Lysosome</location>
    </subcellularLocation>
    <subcellularLocation>
        <location evidence="3">Secreted</location>
    </subcellularLocation>
</comment>
<dbReference type="PANTHER" id="PTHR11240:SF22">
    <property type="entry name" value="RIBONUCLEASE T2"/>
    <property type="match status" value="1"/>
</dbReference>
<evidence type="ECO:0000256" key="3">
    <source>
        <dbReference type="ARBA" id="ARBA00004613"/>
    </source>
</evidence>
<dbReference type="OMA" id="TNCHIGS"/>
<sequence length="300" mass="34376">MLPVLLVLVLAAVNPCISDDDISVDKPKPTPTPYHDWDYIVYSQRWPITGCSQWKEKSPKNTCNLPQDNSTWVVHGLWPTKTGQKGPLFCPSALHFDPEQLRPVMKEMQDFWPNVEANTKPDSFWKHEWGKHGTCAASLPVLNSVINYFKKGLEWNQQYKISALLAKSKIVPNPQGYNISEIYQAVRSATGKNPIVQCVVDEKKQSLISEIQICFDKTLDLIHCNVTGALPDGEILTDCSRKKDVMYFATVPNNASLELEFDEFFGDHEPSIDTCIENYYLERELLKVYRLIKFLMWFTL</sequence>
<dbReference type="CDD" id="cd01061">
    <property type="entry name" value="RNase_T2_euk"/>
    <property type="match status" value="1"/>
</dbReference>
<evidence type="ECO:0000256" key="15">
    <source>
        <dbReference type="ARBA" id="ARBA00052670"/>
    </source>
</evidence>
<dbReference type="GO" id="GO:0003723">
    <property type="term" value="F:RNA binding"/>
    <property type="evidence" value="ECO:0007669"/>
    <property type="project" value="InterPro"/>
</dbReference>
<evidence type="ECO:0000256" key="11">
    <source>
        <dbReference type="ARBA" id="ARBA00023180"/>
    </source>
</evidence>
<evidence type="ECO:0000256" key="13">
    <source>
        <dbReference type="ARBA" id="ARBA00023239"/>
    </source>
</evidence>
<dbReference type="GO" id="GO:0005764">
    <property type="term" value="C:lysosome"/>
    <property type="evidence" value="ECO:0007669"/>
    <property type="project" value="UniProtKB-SubCell"/>
</dbReference>
<dbReference type="STRING" id="7070.D6X343"/>
<comment type="similarity">
    <text evidence="4 17">Belongs to the RNase T2 family.</text>
</comment>
<accession>D6X343</accession>
<dbReference type="HOGENOM" id="CLU_069912_0_0_1"/>
<evidence type="ECO:0000256" key="4">
    <source>
        <dbReference type="ARBA" id="ARBA00007469"/>
    </source>
</evidence>
<dbReference type="InterPro" id="IPR033130">
    <property type="entry name" value="RNase_T2_His_AS_2"/>
</dbReference>
<organism evidence="19 20">
    <name type="scientific">Tribolium castaneum</name>
    <name type="common">Red flour beetle</name>
    <dbReference type="NCBI Taxonomy" id="7070"/>
    <lineage>
        <taxon>Eukaryota</taxon>
        <taxon>Metazoa</taxon>
        <taxon>Ecdysozoa</taxon>
        <taxon>Arthropoda</taxon>
        <taxon>Hexapoda</taxon>
        <taxon>Insecta</taxon>
        <taxon>Pterygota</taxon>
        <taxon>Neoptera</taxon>
        <taxon>Endopterygota</taxon>
        <taxon>Coleoptera</taxon>
        <taxon>Polyphaga</taxon>
        <taxon>Cucujiformia</taxon>
        <taxon>Tenebrionidae</taxon>
        <taxon>Tenebrionidae incertae sedis</taxon>
        <taxon>Tribolium</taxon>
    </lineage>
</organism>
<dbReference type="GO" id="GO:0005576">
    <property type="term" value="C:extracellular region"/>
    <property type="evidence" value="ECO:0000318"/>
    <property type="project" value="GO_Central"/>
</dbReference>
<dbReference type="GO" id="GO:0016787">
    <property type="term" value="F:hydrolase activity"/>
    <property type="evidence" value="ECO:0007669"/>
    <property type="project" value="UniProtKB-KW"/>
</dbReference>
<dbReference type="GO" id="GO:0005788">
    <property type="term" value="C:endoplasmic reticulum lumen"/>
    <property type="evidence" value="ECO:0007669"/>
    <property type="project" value="UniProtKB-SubCell"/>
</dbReference>
<comment type="catalytic activity">
    <reaction evidence="14">
        <text>a guanylyl-uridine-RNA = a 3'-end 2',3'-cyclophospho-GMP-RNA + a 5'-end dephospho-uridine-RNA</text>
        <dbReference type="Rhea" id="RHEA:81323"/>
        <dbReference type="Rhea" id="RHEA-COMP:17356"/>
        <dbReference type="Rhea" id="RHEA-COMP:19658"/>
        <dbReference type="Rhea" id="RHEA-COMP:19659"/>
        <dbReference type="ChEBI" id="CHEBI:173224"/>
        <dbReference type="ChEBI" id="CHEBI:231849"/>
        <dbReference type="ChEBI" id="CHEBI:231850"/>
    </reaction>
</comment>
<keyword evidence="10" id="KW-1015">Disulfide bond</keyword>
<feature type="active site" evidence="16">
    <location>
        <position position="132"/>
    </location>
</feature>
<dbReference type="Proteomes" id="UP000007266">
    <property type="component" value="Linkage group 9"/>
</dbReference>
<protein>
    <submittedName>
        <fullName evidence="19">Ribonuclease Oy-like Protein</fullName>
    </submittedName>
</protein>
<dbReference type="InterPro" id="IPR001568">
    <property type="entry name" value="RNase_T2-like"/>
</dbReference>
<dbReference type="GO" id="GO:0004521">
    <property type="term" value="F:RNA endonuclease activity"/>
    <property type="evidence" value="ECO:0000318"/>
    <property type="project" value="GO_Central"/>
</dbReference>
<evidence type="ECO:0000256" key="16">
    <source>
        <dbReference type="PIRSR" id="PIRSR633697-1"/>
    </source>
</evidence>
<evidence type="ECO:0000313" key="20">
    <source>
        <dbReference type="Proteomes" id="UP000007266"/>
    </source>
</evidence>
<evidence type="ECO:0000256" key="7">
    <source>
        <dbReference type="ARBA" id="ARBA00022759"/>
    </source>
</evidence>